<dbReference type="AlphaFoldDB" id="A0A939KK14"/>
<dbReference type="EMBL" id="JAFNJU010000008">
    <property type="protein sequence ID" value="MBO1265621.1"/>
    <property type="molecule type" value="Genomic_DNA"/>
</dbReference>
<organism evidence="2 3">
    <name type="scientific">Proteiniclasticum aestuarii</name>
    <dbReference type="NCBI Taxonomy" id="2817862"/>
    <lineage>
        <taxon>Bacteria</taxon>
        <taxon>Bacillati</taxon>
        <taxon>Bacillota</taxon>
        <taxon>Clostridia</taxon>
        <taxon>Eubacteriales</taxon>
        <taxon>Clostridiaceae</taxon>
        <taxon>Proteiniclasticum</taxon>
    </lineage>
</organism>
<accession>A0A939KK14</accession>
<protein>
    <submittedName>
        <fullName evidence="2">CoA-binding protein</fullName>
    </submittedName>
</protein>
<evidence type="ECO:0000313" key="2">
    <source>
        <dbReference type="EMBL" id="MBO1265621.1"/>
    </source>
</evidence>
<comment type="caution">
    <text evidence="2">The sequence shown here is derived from an EMBL/GenBank/DDBJ whole genome shotgun (WGS) entry which is preliminary data.</text>
</comment>
<evidence type="ECO:0000259" key="1">
    <source>
        <dbReference type="Pfam" id="PF13380"/>
    </source>
</evidence>
<dbReference type="SUPFAM" id="SSF51735">
    <property type="entry name" value="NAD(P)-binding Rossmann-fold domains"/>
    <property type="match status" value="1"/>
</dbReference>
<dbReference type="InterPro" id="IPR003781">
    <property type="entry name" value="CoA-bd"/>
</dbReference>
<keyword evidence="3" id="KW-1185">Reference proteome</keyword>
<dbReference type="PANTHER" id="PTHR33303:SF2">
    <property type="entry name" value="COA-BINDING DOMAIN-CONTAINING PROTEIN"/>
    <property type="match status" value="1"/>
</dbReference>
<dbReference type="PANTHER" id="PTHR33303">
    <property type="entry name" value="CYTOPLASMIC PROTEIN-RELATED"/>
    <property type="match status" value="1"/>
</dbReference>
<evidence type="ECO:0000313" key="3">
    <source>
        <dbReference type="Proteomes" id="UP000664218"/>
    </source>
</evidence>
<gene>
    <name evidence="2" type="ORF">J3A84_11335</name>
</gene>
<sequence>MEYKNWVVAGDVHNQTKYAGRIYNKLIKRGYNVVGMHPLDEKEDVINSFSELSDREEKFEVLNLVINPRRGLEIVKDAHAYGIKMIMAQPGARSHEIREFCENNGMEYVEGCTLVELSY</sequence>
<dbReference type="Pfam" id="PF13380">
    <property type="entry name" value="CoA_binding_2"/>
    <property type="match status" value="1"/>
</dbReference>
<feature type="domain" description="CoA-binding" evidence="1">
    <location>
        <begin position="4"/>
        <end position="117"/>
    </location>
</feature>
<name>A0A939KK14_9CLOT</name>
<dbReference type="InterPro" id="IPR036291">
    <property type="entry name" value="NAD(P)-bd_dom_sf"/>
</dbReference>
<reference evidence="2" key="1">
    <citation type="submission" date="2021-03" db="EMBL/GenBank/DDBJ databases">
        <title>Proteiniclasticum marinus sp. nov., isolated from tidal flat sediment.</title>
        <authorList>
            <person name="Namirimu T."/>
            <person name="Yang J.-A."/>
            <person name="Yang S.-H."/>
            <person name="Kim Y.-J."/>
            <person name="Kwon K.K."/>
        </authorList>
    </citation>
    <scope>NUCLEOTIDE SEQUENCE</scope>
    <source>
        <strain evidence="2">SCR006</strain>
    </source>
</reference>
<dbReference type="Gene3D" id="3.40.50.720">
    <property type="entry name" value="NAD(P)-binding Rossmann-like Domain"/>
    <property type="match status" value="1"/>
</dbReference>
<dbReference type="Proteomes" id="UP000664218">
    <property type="component" value="Unassembled WGS sequence"/>
</dbReference>
<proteinExistence type="predicted"/>